<evidence type="ECO:0000313" key="13">
    <source>
        <dbReference type="Proteomes" id="UP001157418"/>
    </source>
</evidence>
<proteinExistence type="inferred from homology"/>
<dbReference type="InterPro" id="IPR044861">
    <property type="entry name" value="IPNS-like_FE2OG_OXY"/>
</dbReference>
<dbReference type="InterPro" id="IPR005123">
    <property type="entry name" value="Oxoglu/Fe-dep_dioxygenase_dom"/>
</dbReference>
<evidence type="ECO:0000256" key="1">
    <source>
        <dbReference type="ARBA" id="ARBA00001961"/>
    </source>
</evidence>
<dbReference type="EC" id="1.14.11.15" evidence="9"/>
<dbReference type="PROSITE" id="PS51471">
    <property type="entry name" value="FE2OG_OXY"/>
    <property type="match status" value="1"/>
</dbReference>
<dbReference type="InterPro" id="IPR026992">
    <property type="entry name" value="DIOX_N"/>
</dbReference>
<evidence type="ECO:0000256" key="8">
    <source>
        <dbReference type="ARBA" id="ARBA00061560"/>
    </source>
</evidence>
<evidence type="ECO:0000256" key="3">
    <source>
        <dbReference type="ARBA" id="ARBA00022723"/>
    </source>
</evidence>
<dbReference type="InterPro" id="IPR027443">
    <property type="entry name" value="IPNS-like_sf"/>
</dbReference>
<dbReference type="AlphaFoldDB" id="A0AAU9M2B6"/>
<name>A0AAU9M2B6_9ASTR</name>
<dbReference type="PANTHER" id="PTHR47990">
    <property type="entry name" value="2-OXOGLUTARATE (2OG) AND FE(II)-DEPENDENT OXYGENASE SUPERFAMILY PROTEIN-RELATED"/>
    <property type="match status" value="1"/>
</dbReference>
<comment type="similarity">
    <text evidence="8">Belongs to the iron/ascorbate-dependent oxidoreductase family. GA3OX subfamily.</text>
</comment>
<feature type="domain" description="Fe2OG dioxygenase" evidence="11">
    <location>
        <begin position="202"/>
        <end position="303"/>
    </location>
</feature>
<dbReference type="GO" id="GO:0046872">
    <property type="term" value="F:metal ion binding"/>
    <property type="evidence" value="ECO:0007669"/>
    <property type="project" value="UniProtKB-KW"/>
</dbReference>
<evidence type="ECO:0000256" key="4">
    <source>
        <dbReference type="ARBA" id="ARBA00022964"/>
    </source>
</evidence>
<accession>A0AAU9M2B6</accession>
<evidence type="ECO:0000256" key="9">
    <source>
        <dbReference type="ARBA" id="ARBA00066695"/>
    </source>
</evidence>
<protein>
    <recommendedName>
        <fullName evidence="9">gibberellin 3beta-dioxygenase</fullName>
        <ecNumber evidence="9">1.14.11.15</ecNumber>
    </recommendedName>
</protein>
<evidence type="ECO:0000256" key="6">
    <source>
        <dbReference type="ARBA" id="ARBA00023004"/>
    </source>
</evidence>
<organism evidence="12 13">
    <name type="scientific">Lactuca virosa</name>
    <dbReference type="NCBI Taxonomy" id="75947"/>
    <lineage>
        <taxon>Eukaryota</taxon>
        <taxon>Viridiplantae</taxon>
        <taxon>Streptophyta</taxon>
        <taxon>Embryophyta</taxon>
        <taxon>Tracheophyta</taxon>
        <taxon>Spermatophyta</taxon>
        <taxon>Magnoliopsida</taxon>
        <taxon>eudicotyledons</taxon>
        <taxon>Gunneridae</taxon>
        <taxon>Pentapetalae</taxon>
        <taxon>asterids</taxon>
        <taxon>campanulids</taxon>
        <taxon>Asterales</taxon>
        <taxon>Asteraceae</taxon>
        <taxon>Cichorioideae</taxon>
        <taxon>Cichorieae</taxon>
        <taxon>Lactucinae</taxon>
        <taxon>Lactuca</taxon>
    </lineage>
</organism>
<keyword evidence="3 10" id="KW-0479">Metal-binding</keyword>
<dbReference type="Proteomes" id="UP001157418">
    <property type="component" value="Unassembled WGS sequence"/>
</dbReference>
<evidence type="ECO:0000259" key="11">
    <source>
        <dbReference type="PROSITE" id="PS51471"/>
    </source>
</evidence>
<dbReference type="GO" id="GO:0009686">
    <property type="term" value="P:gibberellin biosynthetic process"/>
    <property type="evidence" value="ECO:0007669"/>
    <property type="project" value="UniProtKB-ARBA"/>
</dbReference>
<comment type="cofactor">
    <cofactor evidence="1">
        <name>L-ascorbate</name>
        <dbReference type="ChEBI" id="CHEBI:38290"/>
    </cofactor>
</comment>
<keyword evidence="6 10" id="KW-0408">Iron</keyword>
<evidence type="ECO:0000256" key="2">
    <source>
        <dbReference type="ARBA" id="ARBA00004972"/>
    </source>
</evidence>
<evidence type="ECO:0000256" key="5">
    <source>
        <dbReference type="ARBA" id="ARBA00023002"/>
    </source>
</evidence>
<comment type="pathway">
    <text evidence="7">Plant hormone biosynthesis; gibberellin biosynthesis.</text>
</comment>
<keyword evidence="4" id="KW-0223">Dioxygenase</keyword>
<dbReference type="InterPro" id="IPR050231">
    <property type="entry name" value="Iron_ascorbate_oxido_reductase"/>
</dbReference>
<dbReference type="Pfam" id="PF14226">
    <property type="entry name" value="DIOX_N"/>
    <property type="match status" value="1"/>
</dbReference>
<comment type="caution">
    <text evidence="12">The sequence shown here is derived from an EMBL/GenBank/DDBJ whole genome shotgun (WGS) entry which is preliminary data.</text>
</comment>
<dbReference type="SUPFAM" id="SSF51197">
    <property type="entry name" value="Clavaminate synthase-like"/>
    <property type="match status" value="1"/>
</dbReference>
<sequence>MNTLSQVYEDGTTFSHNIIPLDFESIDGVPESHLWSQSDESHQKIQTNNPRDSLIPVIDLSDPCAIDLIGQACKTWGMFQVINHGVPLELVKKVEFEARRLFALTTHEKRKVLRSPTGATGYGLPRISPFFAKCMWHEGFTIMGSCVDDAKVLWPHDYQRFCDTMDDYQNQMKLLAHKLLLLSLQTLDVTQEEINWATSTHGSNGALQLNSYPSCPNPSRTLGLAPHTDSLLLTILNQYGITGLEIFVEGLGWSPVSPIEGAFVVNVGDLLHIFSNAKFPVVYHRAMVNQSKHRISVAYFYGPPIESTLAPLSNYQDPCFRSLLVKEYIRLKATYNDKALSLIRI</sequence>
<dbReference type="Pfam" id="PF03171">
    <property type="entry name" value="2OG-FeII_Oxy"/>
    <property type="match status" value="1"/>
</dbReference>
<dbReference type="FunFam" id="2.60.120.330:FF:000013">
    <property type="entry name" value="Gibberellin 3-beta-dioxygenase 1"/>
    <property type="match status" value="1"/>
</dbReference>
<evidence type="ECO:0000256" key="10">
    <source>
        <dbReference type="RuleBase" id="RU003682"/>
    </source>
</evidence>
<dbReference type="GO" id="GO:0016707">
    <property type="term" value="F:gibberellin 3-beta-dioxygenase activity"/>
    <property type="evidence" value="ECO:0007669"/>
    <property type="project" value="UniProtKB-EC"/>
</dbReference>
<keyword evidence="5 10" id="KW-0560">Oxidoreductase</keyword>
<comment type="pathway">
    <text evidence="2">Hormone biosynthesis.</text>
</comment>
<keyword evidence="13" id="KW-1185">Reference proteome</keyword>
<reference evidence="12 13" key="1">
    <citation type="submission" date="2022-01" db="EMBL/GenBank/DDBJ databases">
        <authorList>
            <person name="Xiong W."/>
            <person name="Schranz E."/>
        </authorList>
    </citation>
    <scope>NUCLEOTIDE SEQUENCE [LARGE SCALE GENOMIC DNA]</scope>
</reference>
<dbReference type="EMBL" id="CAKMRJ010000862">
    <property type="protein sequence ID" value="CAH1420164.1"/>
    <property type="molecule type" value="Genomic_DNA"/>
</dbReference>
<gene>
    <name evidence="12" type="ORF">LVIROSA_LOCUS7652</name>
</gene>
<evidence type="ECO:0000256" key="7">
    <source>
        <dbReference type="ARBA" id="ARBA00037909"/>
    </source>
</evidence>
<evidence type="ECO:0000313" key="12">
    <source>
        <dbReference type="EMBL" id="CAH1420164.1"/>
    </source>
</evidence>
<dbReference type="Gene3D" id="2.60.120.330">
    <property type="entry name" value="B-lactam Antibiotic, Isopenicillin N Synthase, Chain"/>
    <property type="match status" value="1"/>
</dbReference>